<name>A0ABD0MI27_CIRMR</name>
<dbReference type="Gene3D" id="3.10.10.10">
    <property type="entry name" value="HIV Type 1 Reverse Transcriptase, subunit A, domain 1"/>
    <property type="match status" value="1"/>
</dbReference>
<reference evidence="2 3" key="1">
    <citation type="submission" date="2024-05" db="EMBL/GenBank/DDBJ databases">
        <title>Genome sequencing and assembly of Indian major carp, Cirrhinus mrigala (Hamilton, 1822).</title>
        <authorList>
            <person name="Mohindra V."/>
            <person name="Chowdhury L.M."/>
            <person name="Lal K."/>
            <person name="Jena J.K."/>
        </authorList>
    </citation>
    <scope>NUCLEOTIDE SEQUENCE [LARGE SCALE GENOMIC DNA]</scope>
    <source>
        <strain evidence="2">CM1030</strain>
        <tissue evidence="2">Blood</tissue>
    </source>
</reference>
<dbReference type="AlphaFoldDB" id="A0ABD0MI27"/>
<sequence>SAARSVGSEARSAVSSPWGTPQSLQYEELLEVYQADLLKELVEGEEIKESDITELRRTADLSLRATKETARAIGRSMAALVATERHLWLTLSDMKKKDTVFLLDAPLAPSGLFSNAVNSVVDRYQEARGCSANPASASERDGLQQAFASVSARKRSGAGELATPKGFSGVASSGVSCRETISGHHSSGSNNTRGQSRETGFLSRSFGSVETTVYCRAGLPHSVRRTSAAVQRGLSHSGGPEQGLVIEQEVATLLRKETIEVVPPHDRESGFYSQYFIVPKKDGGLRPILDLHLLNRSVMRLKFKMLTISQVVRSSPRTTLSRNVWMLKTKRQEKRAFSISEDHLSRRGVGFEHDPGTSVSCMGRVYPHYSCESEGRPVTHCQAVPATAGSHGSCVQHDTFWPAVHETPTVLAQDQGVLPEGKRASHDQGHVAMPTCLGHVEETLVLGSGPSAGSSLSSRNTSDGCVSHRLGSGHGRPPCPQSVERSPSHLAHKLPGDAGRVPCAEALSPRPERPPCVGPHRQHSGGLLHQPPGRSAFAPLVQAGAPDPCVVPGQTPLAESSACPGVSQFGSRRPVEAGAEARGMDASPRGGEADLEIVWPGSGGPLRDSGECAMSPLVLSESSSSPGAGCHGTDVAEASSVRFSPDRSREF</sequence>
<dbReference type="Proteomes" id="UP001529510">
    <property type="component" value="Unassembled WGS sequence"/>
</dbReference>
<feature type="region of interest" description="Disordered" evidence="1">
    <location>
        <begin position="1"/>
        <end position="20"/>
    </location>
</feature>
<comment type="caution">
    <text evidence="2">The sequence shown here is derived from an EMBL/GenBank/DDBJ whole genome shotgun (WGS) entry which is preliminary data.</text>
</comment>
<dbReference type="InterPro" id="IPR043502">
    <property type="entry name" value="DNA/RNA_pol_sf"/>
</dbReference>
<feature type="compositionally biased region" description="Low complexity" evidence="1">
    <location>
        <begin position="615"/>
        <end position="626"/>
    </location>
</feature>
<gene>
    <name evidence="2" type="ORF">M9458_056832</name>
</gene>
<dbReference type="Gene3D" id="1.10.287.3160">
    <property type="match status" value="1"/>
</dbReference>
<protein>
    <submittedName>
        <fullName evidence="2">Uncharacterized protein</fullName>
    </submittedName>
</protein>
<dbReference type="SUPFAM" id="SSF56672">
    <property type="entry name" value="DNA/RNA polymerases"/>
    <property type="match status" value="1"/>
</dbReference>
<keyword evidence="3" id="KW-1185">Reference proteome</keyword>
<evidence type="ECO:0000256" key="1">
    <source>
        <dbReference type="SAM" id="MobiDB-lite"/>
    </source>
</evidence>
<evidence type="ECO:0000313" key="3">
    <source>
        <dbReference type="Proteomes" id="UP001529510"/>
    </source>
</evidence>
<feature type="compositionally biased region" description="Polar residues" evidence="1">
    <location>
        <begin position="183"/>
        <end position="198"/>
    </location>
</feature>
<feature type="region of interest" description="Disordered" evidence="1">
    <location>
        <begin position="562"/>
        <end position="651"/>
    </location>
</feature>
<feature type="region of interest" description="Disordered" evidence="1">
    <location>
        <begin position="178"/>
        <end position="198"/>
    </location>
</feature>
<organism evidence="2 3">
    <name type="scientific">Cirrhinus mrigala</name>
    <name type="common">Mrigala</name>
    <dbReference type="NCBI Taxonomy" id="683832"/>
    <lineage>
        <taxon>Eukaryota</taxon>
        <taxon>Metazoa</taxon>
        <taxon>Chordata</taxon>
        <taxon>Craniata</taxon>
        <taxon>Vertebrata</taxon>
        <taxon>Euteleostomi</taxon>
        <taxon>Actinopterygii</taxon>
        <taxon>Neopterygii</taxon>
        <taxon>Teleostei</taxon>
        <taxon>Ostariophysi</taxon>
        <taxon>Cypriniformes</taxon>
        <taxon>Cyprinidae</taxon>
        <taxon>Labeoninae</taxon>
        <taxon>Labeonini</taxon>
        <taxon>Cirrhinus</taxon>
    </lineage>
</organism>
<proteinExistence type="predicted"/>
<dbReference type="EMBL" id="JAMKFB020000720">
    <property type="protein sequence ID" value="KAL0147873.1"/>
    <property type="molecule type" value="Genomic_DNA"/>
</dbReference>
<evidence type="ECO:0000313" key="2">
    <source>
        <dbReference type="EMBL" id="KAL0147873.1"/>
    </source>
</evidence>
<feature type="non-terminal residue" evidence="2">
    <location>
        <position position="1"/>
    </location>
</feature>
<accession>A0ABD0MI27</accession>
<feature type="compositionally biased region" description="Low complexity" evidence="1">
    <location>
        <begin position="448"/>
        <end position="458"/>
    </location>
</feature>
<feature type="region of interest" description="Disordered" evidence="1">
    <location>
        <begin position="448"/>
        <end position="497"/>
    </location>
</feature>